<feature type="transmembrane region" description="Helical" evidence="13">
    <location>
        <begin position="278"/>
        <end position="296"/>
    </location>
</feature>
<dbReference type="GO" id="GO:0051260">
    <property type="term" value="P:protein homooligomerization"/>
    <property type="evidence" value="ECO:0007669"/>
    <property type="project" value="InterPro"/>
</dbReference>
<dbReference type="FunFam" id="1.20.120.350:FF:000016">
    <property type="entry name" value="Potassium voltage-gated channel subfamily D member 3"/>
    <property type="match status" value="1"/>
</dbReference>
<dbReference type="PROSITE" id="PS50097">
    <property type="entry name" value="BTB"/>
    <property type="match status" value="1"/>
</dbReference>
<dbReference type="Proteomes" id="UP000663868">
    <property type="component" value="Unassembled WGS sequence"/>
</dbReference>
<dbReference type="Pfam" id="PF02214">
    <property type="entry name" value="BTB_2"/>
    <property type="match status" value="1"/>
</dbReference>
<dbReference type="PRINTS" id="PR01491">
    <property type="entry name" value="KVCHANNEL"/>
</dbReference>
<keyword evidence="9" id="KW-0406">Ion transport</keyword>
<feature type="transmembrane region" description="Helical" evidence="13">
    <location>
        <begin position="378"/>
        <end position="394"/>
    </location>
</feature>
<dbReference type="InterPro" id="IPR003975">
    <property type="entry name" value="K_chnl_volt-dep_Kv4"/>
</dbReference>
<evidence type="ECO:0000256" key="9">
    <source>
        <dbReference type="ARBA" id="ARBA00023065"/>
    </source>
</evidence>
<evidence type="ECO:0000256" key="5">
    <source>
        <dbReference type="ARBA" id="ARBA00022826"/>
    </source>
</evidence>
<dbReference type="InterPro" id="IPR003968">
    <property type="entry name" value="K_chnl_volt-dep_Kv"/>
</dbReference>
<dbReference type="GO" id="GO:0001508">
    <property type="term" value="P:action potential"/>
    <property type="evidence" value="ECO:0007669"/>
    <property type="project" value="TreeGrafter"/>
</dbReference>
<evidence type="ECO:0000256" key="1">
    <source>
        <dbReference type="ARBA" id="ARBA00004141"/>
    </source>
</evidence>
<keyword evidence="3" id="KW-0633">Potassium transport</keyword>
<feature type="transmembrane region" description="Helical" evidence="13">
    <location>
        <begin position="207"/>
        <end position="229"/>
    </location>
</feature>
<keyword evidence="4 13" id="KW-0812">Transmembrane</keyword>
<evidence type="ECO:0000256" key="10">
    <source>
        <dbReference type="ARBA" id="ARBA00023136"/>
    </source>
</evidence>
<dbReference type="PRINTS" id="PR01497">
    <property type="entry name" value="SHALCHANNEL"/>
</dbReference>
<accession>A0A818YQY7</accession>
<dbReference type="GO" id="GO:0008076">
    <property type="term" value="C:voltage-gated potassium channel complex"/>
    <property type="evidence" value="ECO:0007669"/>
    <property type="project" value="InterPro"/>
</dbReference>
<dbReference type="Gene3D" id="1.20.120.350">
    <property type="entry name" value="Voltage-gated potassium channels. Chain C"/>
    <property type="match status" value="1"/>
</dbReference>
<dbReference type="InterPro" id="IPR003131">
    <property type="entry name" value="T1-type_BTB"/>
</dbReference>
<keyword evidence="8 13" id="KW-1133">Transmembrane helix</keyword>
<dbReference type="AlphaFoldDB" id="A0A818YQY7"/>
<evidence type="ECO:0000256" key="13">
    <source>
        <dbReference type="SAM" id="Phobius"/>
    </source>
</evidence>
<dbReference type="Pfam" id="PF11601">
    <property type="entry name" value="Shal-type"/>
    <property type="match status" value="1"/>
</dbReference>
<dbReference type="InterPro" id="IPR028325">
    <property type="entry name" value="VG_K_chnl"/>
</dbReference>
<feature type="transmembrane region" description="Helical" evidence="13">
    <location>
        <begin position="345"/>
        <end position="366"/>
    </location>
</feature>
<dbReference type="GO" id="GO:0005250">
    <property type="term" value="F:A-type (transient outward) potassium channel activity"/>
    <property type="evidence" value="ECO:0007669"/>
    <property type="project" value="TreeGrafter"/>
</dbReference>
<keyword evidence="11" id="KW-0407">Ion channel</keyword>
<evidence type="ECO:0000256" key="6">
    <source>
        <dbReference type="ARBA" id="ARBA00022882"/>
    </source>
</evidence>
<dbReference type="InterPro" id="IPR024587">
    <property type="entry name" value="K_chnl_volt-dep_Kv4_C"/>
</dbReference>
<dbReference type="Proteomes" id="UP000663860">
    <property type="component" value="Unassembled WGS sequence"/>
</dbReference>
<dbReference type="InterPro" id="IPR021645">
    <property type="entry name" value="Shal-type_N"/>
</dbReference>
<evidence type="ECO:0000259" key="14">
    <source>
        <dbReference type="PROSITE" id="PS50097"/>
    </source>
</evidence>
<dbReference type="Pfam" id="PF00520">
    <property type="entry name" value="Ion_trans"/>
    <property type="match status" value="1"/>
</dbReference>
<name>A0A818YQY7_9BILA</name>
<proteinExistence type="predicted"/>
<dbReference type="EMBL" id="CAJOBB010000810">
    <property type="protein sequence ID" value="CAF3756279.1"/>
    <property type="molecule type" value="Genomic_DNA"/>
</dbReference>
<sequence>MASVAAWLPFARAAAIGWVPLAKNPLPPPPFRIPTSGGSPSSPSTSTTSASATTVGERRCDEKLIINISGRRFECWRSTLEKYPDSLLGSNEKEFFYDEDTHEYFFDRDPDVFRVILNFYRTGKLHYPKHECIAAYDEELAFFGILPDIIGDCCYEDYRDRKRENTERLIDDRLHEDEDKTQPKPQSIRETMWRAFENPQVSTMASVFYYVTGFFIAVSVIANVLDTVACGPDPETGYPRSCGERFSRQFFCLDTACVMIFTVEYFLRLYAAPDRLKFVRSVMSVIDVVAIMPYYIGLFMNQKGEVSGAFVTLRVFRVFRIFKFSRHSQGLRVLGYTLKSCASELGFLLFSLTMAIIIFATVMYYAEKSVVHTKFTSIPAAFWYTIVTMTTLGYGDMVPKTWAGKLVGGVCSLSGVLVIALPVPVIVSNFSRIYHQSQRADKMKAQRKARQIRIRLARNATSNAFVAAKRRREQHSDDPNSSAEKNFVNPFELQHHHLLRCLELTTDREFIEMGPDALMSSGAGTSLIPGSNAMAGLGRFASPTSHFLLNRRKWWCCGPRRRRKNSYKLSADRANNINNANNSGDEFDEELVDLRVPSSLTPRTSLTLSHNVTAINVIPPPPEQQKQLLQTSTTSITIPSLLQHDVVLHSNVLSPLLSAYNRFDLNYPFDKGSRNQLNRKANSLTTVYEHGSTNETTVDELLLKPDVGRVRSPSSITDYASHRLTNTSLIVDEQETVKITNKK</sequence>
<dbReference type="InterPro" id="IPR011333">
    <property type="entry name" value="SKP1/BTB/POZ_sf"/>
</dbReference>
<dbReference type="InterPro" id="IPR005821">
    <property type="entry name" value="Ion_trans_dom"/>
</dbReference>
<evidence type="ECO:0000256" key="12">
    <source>
        <dbReference type="SAM" id="MobiDB-lite"/>
    </source>
</evidence>
<keyword evidence="2" id="KW-0813">Transport</keyword>
<evidence type="ECO:0000256" key="7">
    <source>
        <dbReference type="ARBA" id="ARBA00022958"/>
    </source>
</evidence>
<evidence type="ECO:0000256" key="3">
    <source>
        <dbReference type="ARBA" id="ARBA00022538"/>
    </source>
</evidence>
<evidence type="ECO:0000313" key="16">
    <source>
        <dbReference type="EMBL" id="CAF3756279.1"/>
    </source>
</evidence>
<dbReference type="InterPro" id="IPR000210">
    <property type="entry name" value="BTB/POZ_dom"/>
</dbReference>
<evidence type="ECO:0000256" key="11">
    <source>
        <dbReference type="ARBA" id="ARBA00023303"/>
    </source>
</evidence>
<dbReference type="SUPFAM" id="SSF54695">
    <property type="entry name" value="POZ domain"/>
    <property type="match status" value="1"/>
</dbReference>
<feature type="transmembrane region" description="Helical" evidence="13">
    <location>
        <begin position="406"/>
        <end position="427"/>
    </location>
</feature>
<feature type="compositionally biased region" description="Low complexity" evidence="12">
    <location>
        <begin position="35"/>
        <end position="54"/>
    </location>
</feature>
<dbReference type="Gene3D" id="1.10.287.70">
    <property type="match status" value="1"/>
</dbReference>
<comment type="caution">
    <text evidence="16">The sequence shown here is derived from an EMBL/GenBank/DDBJ whole genome shotgun (WGS) entry which is preliminary data.</text>
</comment>
<dbReference type="Gene3D" id="3.30.710.10">
    <property type="entry name" value="Potassium Channel Kv1.1, Chain A"/>
    <property type="match status" value="1"/>
</dbReference>
<feature type="transmembrane region" description="Helical" evidence="13">
    <location>
        <begin position="250"/>
        <end position="272"/>
    </location>
</feature>
<organism evidence="16 17">
    <name type="scientific">Adineta steineri</name>
    <dbReference type="NCBI Taxonomy" id="433720"/>
    <lineage>
        <taxon>Eukaryota</taxon>
        <taxon>Metazoa</taxon>
        <taxon>Spiralia</taxon>
        <taxon>Gnathifera</taxon>
        <taxon>Rotifera</taxon>
        <taxon>Eurotatoria</taxon>
        <taxon>Bdelloidea</taxon>
        <taxon>Adinetida</taxon>
        <taxon>Adinetidae</taxon>
        <taxon>Adineta</taxon>
    </lineage>
</organism>
<comment type="subcellular location">
    <subcellularLocation>
        <location evidence="1">Membrane</location>
        <topology evidence="1">Multi-pass membrane protein</topology>
    </subcellularLocation>
</comment>
<keyword evidence="10 13" id="KW-0472">Membrane</keyword>
<feature type="domain" description="BTB" evidence="14">
    <location>
        <begin position="60"/>
        <end position="129"/>
    </location>
</feature>
<evidence type="ECO:0000256" key="4">
    <source>
        <dbReference type="ARBA" id="ARBA00022692"/>
    </source>
</evidence>
<protein>
    <recommendedName>
        <fullName evidence="14">BTB domain-containing protein</fullName>
    </recommendedName>
</protein>
<dbReference type="InterPro" id="IPR027359">
    <property type="entry name" value="Volt_channel_dom_sf"/>
</dbReference>
<evidence type="ECO:0000256" key="2">
    <source>
        <dbReference type="ARBA" id="ARBA00022448"/>
    </source>
</evidence>
<dbReference type="FunFam" id="3.30.710.10:FF:000004">
    <property type="entry name" value="Potassium voltage-gated channel subfamily D member 3"/>
    <property type="match status" value="1"/>
</dbReference>
<dbReference type="EMBL" id="CAJNOE010000155">
    <property type="protein sequence ID" value="CAF0988649.1"/>
    <property type="molecule type" value="Genomic_DNA"/>
</dbReference>
<dbReference type="SUPFAM" id="SSF81324">
    <property type="entry name" value="Voltage-gated potassium channels"/>
    <property type="match status" value="1"/>
</dbReference>
<dbReference type="Pfam" id="PF11879">
    <property type="entry name" value="DUF3399"/>
    <property type="match status" value="1"/>
</dbReference>
<feature type="region of interest" description="Disordered" evidence="12">
    <location>
        <begin position="29"/>
        <end position="55"/>
    </location>
</feature>
<reference evidence="16" key="1">
    <citation type="submission" date="2021-02" db="EMBL/GenBank/DDBJ databases">
        <authorList>
            <person name="Nowell W R."/>
        </authorList>
    </citation>
    <scope>NUCLEOTIDE SEQUENCE</scope>
</reference>
<gene>
    <name evidence="15" type="ORF">IZO911_LOCUS16980</name>
    <name evidence="16" type="ORF">KXQ929_LOCUS14533</name>
</gene>
<keyword evidence="5" id="KW-0631">Potassium channel</keyword>
<keyword evidence="6" id="KW-0851">Voltage-gated channel</keyword>
<evidence type="ECO:0000313" key="15">
    <source>
        <dbReference type="EMBL" id="CAF0988649.1"/>
    </source>
</evidence>
<evidence type="ECO:0000256" key="8">
    <source>
        <dbReference type="ARBA" id="ARBA00022989"/>
    </source>
</evidence>
<dbReference type="SMART" id="SM00225">
    <property type="entry name" value="BTB"/>
    <property type="match status" value="1"/>
</dbReference>
<evidence type="ECO:0000313" key="17">
    <source>
        <dbReference type="Proteomes" id="UP000663868"/>
    </source>
</evidence>
<dbReference type="PRINTS" id="PR00169">
    <property type="entry name" value="KCHANNEL"/>
</dbReference>
<dbReference type="FunFam" id="1.10.287.70:FF:000028">
    <property type="entry name" value="potassium voltage-gated channel subfamily D member 3"/>
    <property type="match status" value="1"/>
</dbReference>
<keyword evidence="7" id="KW-0630">Potassium</keyword>
<dbReference type="PANTHER" id="PTHR11537">
    <property type="entry name" value="VOLTAGE-GATED POTASSIUM CHANNEL"/>
    <property type="match status" value="1"/>
</dbReference>
<dbReference type="PANTHER" id="PTHR11537:SF105">
    <property type="entry name" value="POTASSIUM VOLTAGE-GATED CHANNEL PROTEIN SHAL"/>
    <property type="match status" value="1"/>
</dbReference>